<feature type="chain" id="PRO_5045807660" description="EfeO-type cupredoxin-like domain-containing protein" evidence="1">
    <location>
        <begin position="25"/>
        <end position="129"/>
    </location>
</feature>
<name>A0ABV2WTH6_9NOCA</name>
<keyword evidence="1" id="KW-0732">Signal</keyword>
<dbReference type="Proteomes" id="UP001550628">
    <property type="component" value="Unassembled WGS sequence"/>
</dbReference>
<evidence type="ECO:0000256" key="1">
    <source>
        <dbReference type="SAM" id="SignalP"/>
    </source>
</evidence>
<dbReference type="Gene3D" id="2.60.40.420">
    <property type="entry name" value="Cupredoxins - blue copper proteins"/>
    <property type="match status" value="1"/>
</dbReference>
<dbReference type="InterPro" id="IPR008972">
    <property type="entry name" value="Cupredoxin"/>
</dbReference>
<keyword evidence="3" id="KW-1185">Reference proteome</keyword>
<evidence type="ECO:0000313" key="3">
    <source>
        <dbReference type="Proteomes" id="UP001550628"/>
    </source>
</evidence>
<dbReference type="RefSeq" id="WP_030525221.1">
    <property type="nucleotide sequence ID" value="NZ_JBEYBD010000001.1"/>
</dbReference>
<feature type="signal peptide" evidence="1">
    <location>
        <begin position="1"/>
        <end position="24"/>
    </location>
</feature>
<evidence type="ECO:0008006" key="4">
    <source>
        <dbReference type="Google" id="ProtNLM"/>
    </source>
</evidence>
<sequence length="129" mass="13406">MPSVSRRCVAVLAAGLLAAGCARSEPQQPTASSASAAPSAAAVVVPVRIADGTVTPADARLEARVGQPIEIVVDSDAADELHVHAEPDHTFAITPGTGERFRFTVEIPGRVEIELHHAGRTVATLLVRE</sequence>
<dbReference type="PROSITE" id="PS51257">
    <property type="entry name" value="PROKAR_LIPOPROTEIN"/>
    <property type="match status" value="1"/>
</dbReference>
<comment type="caution">
    <text evidence="2">The sequence shown here is derived from an EMBL/GenBank/DDBJ whole genome shotgun (WGS) entry which is preliminary data.</text>
</comment>
<dbReference type="GeneID" id="96248085"/>
<accession>A0ABV2WTH6</accession>
<dbReference type="SUPFAM" id="SSF49503">
    <property type="entry name" value="Cupredoxins"/>
    <property type="match status" value="1"/>
</dbReference>
<organism evidence="2 3">
    <name type="scientific">Nocardia rhamnosiphila</name>
    <dbReference type="NCBI Taxonomy" id="426716"/>
    <lineage>
        <taxon>Bacteria</taxon>
        <taxon>Bacillati</taxon>
        <taxon>Actinomycetota</taxon>
        <taxon>Actinomycetes</taxon>
        <taxon>Mycobacteriales</taxon>
        <taxon>Nocardiaceae</taxon>
        <taxon>Nocardia</taxon>
    </lineage>
</organism>
<reference evidence="2 3" key="1">
    <citation type="submission" date="2024-06" db="EMBL/GenBank/DDBJ databases">
        <title>The Natural Products Discovery Center: Release of the First 8490 Sequenced Strains for Exploring Actinobacteria Biosynthetic Diversity.</title>
        <authorList>
            <person name="Kalkreuter E."/>
            <person name="Kautsar S.A."/>
            <person name="Yang D."/>
            <person name="Bader C.D."/>
            <person name="Teijaro C.N."/>
            <person name="Fluegel L."/>
            <person name="Davis C.M."/>
            <person name="Simpson J.R."/>
            <person name="Lauterbach L."/>
            <person name="Steele A.D."/>
            <person name="Gui C."/>
            <person name="Meng S."/>
            <person name="Li G."/>
            <person name="Viehrig K."/>
            <person name="Ye F."/>
            <person name="Su P."/>
            <person name="Kiefer A.F."/>
            <person name="Nichols A."/>
            <person name="Cepeda A.J."/>
            <person name="Yan W."/>
            <person name="Fan B."/>
            <person name="Jiang Y."/>
            <person name="Adhikari A."/>
            <person name="Zheng C.-J."/>
            <person name="Schuster L."/>
            <person name="Cowan T.M."/>
            <person name="Smanski M.J."/>
            <person name="Chevrette M.G."/>
            <person name="De Carvalho L.P.S."/>
            <person name="Shen B."/>
        </authorList>
    </citation>
    <scope>NUCLEOTIDE SEQUENCE [LARGE SCALE GENOMIC DNA]</scope>
    <source>
        <strain evidence="2 3">NPDC019708</strain>
    </source>
</reference>
<dbReference type="EMBL" id="JBEYBF010000013">
    <property type="protein sequence ID" value="MEU1954191.1"/>
    <property type="molecule type" value="Genomic_DNA"/>
</dbReference>
<gene>
    <name evidence="2" type="ORF">ABZ510_20290</name>
</gene>
<evidence type="ECO:0000313" key="2">
    <source>
        <dbReference type="EMBL" id="MEU1954191.1"/>
    </source>
</evidence>
<protein>
    <recommendedName>
        <fullName evidence="4">EfeO-type cupredoxin-like domain-containing protein</fullName>
    </recommendedName>
</protein>
<proteinExistence type="predicted"/>